<gene>
    <name evidence="2" type="ORF">ACH5RR_028630</name>
</gene>
<protein>
    <recommendedName>
        <fullName evidence="1">MULE transposase domain-containing protein</fullName>
    </recommendedName>
</protein>
<reference evidence="2 3" key="1">
    <citation type="submission" date="2024-11" db="EMBL/GenBank/DDBJ databases">
        <title>A near-complete genome assembly of Cinchona calisaya.</title>
        <authorList>
            <person name="Lian D.C."/>
            <person name="Zhao X.W."/>
            <person name="Wei L."/>
        </authorList>
    </citation>
    <scope>NUCLEOTIDE SEQUENCE [LARGE SCALE GENOMIC DNA]</scope>
    <source>
        <tissue evidence="2">Nenye</tissue>
    </source>
</reference>
<dbReference type="Proteomes" id="UP001630127">
    <property type="component" value="Unassembled WGS sequence"/>
</dbReference>
<dbReference type="PANTHER" id="PTHR47718:SF8">
    <property type="entry name" value="PROTEIN FAR1-RELATED SEQUENCE"/>
    <property type="match status" value="1"/>
</dbReference>
<sequence>MANSVGIPPKTSHALIAMQVGGRENVGFIPEDYRNYLQSKRTREMKMGDTGGVLKYLQNMQFEDPNFFYAIQVDEDDLITNIFWSDAKMRADYANFGDVVSFDTTYRKNGEGRPIAFFVDVNHHKQTVIFGAALLYDETTLTFEWLFGTFARAMFGEKPKAILTGQDAAMAKALASRWLETHHRLCIWHIYENAANHLSGLFAEFKSFASDFSKCIYEFEEEEIFLREWNEMLDNMIFRIMNV</sequence>
<evidence type="ECO:0000313" key="3">
    <source>
        <dbReference type="Proteomes" id="UP001630127"/>
    </source>
</evidence>
<dbReference type="InterPro" id="IPR018289">
    <property type="entry name" value="MULE_transposase_dom"/>
</dbReference>
<evidence type="ECO:0000313" key="2">
    <source>
        <dbReference type="EMBL" id="KAL3509229.1"/>
    </source>
</evidence>
<accession>A0ABD2YT03</accession>
<dbReference type="AlphaFoldDB" id="A0ABD2YT03"/>
<keyword evidence="3" id="KW-1185">Reference proteome</keyword>
<dbReference type="PANTHER" id="PTHR47718">
    <property type="entry name" value="OS01G0519700 PROTEIN"/>
    <property type="match status" value="1"/>
</dbReference>
<name>A0ABD2YT03_9GENT</name>
<organism evidence="2 3">
    <name type="scientific">Cinchona calisaya</name>
    <dbReference type="NCBI Taxonomy" id="153742"/>
    <lineage>
        <taxon>Eukaryota</taxon>
        <taxon>Viridiplantae</taxon>
        <taxon>Streptophyta</taxon>
        <taxon>Embryophyta</taxon>
        <taxon>Tracheophyta</taxon>
        <taxon>Spermatophyta</taxon>
        <taxon>Magnoliopsida</taxon>
        <taxon>eudicotyledons</taxon>
        <taxon>Gunneridae</taxon>
        <taxon>Pentapetalae</taxon>
        <taxon>asterids</taxon>
        <taxon>lamiids</taxon>
        <taxon>Gentianales</taxon>
        <taxon>Rubiaceae</taxon>
        <taxon>Cinchonoideae</taxon>
        <taxon>Cinchoneae</taxon>
        <taxon>Cinchona</taxon>
    </lineage>
</organism>
<feature type="domain" description="MULE transposase" evidence="1">
    <location>
        <begin position="99"/>
        <end position="193"/>
    </location>
</feature>
<dbReference type="Pfam" id="PF10551">
    <property type="entry name" value="MULE"/>
    <property type="match status" value="1"/>
</dbReference>
<evidence type="ECO:0000259" key="1">
    <source>
        <dbReference type="Pfam" id="PF10551"/>
    </source>
</evidence>
<comment type="caution">
    <text evidence="2">The sequence shown here is derived from an EMBL/GenBank/DDBJ whole genome shotgun (WGS) entry which is preliminary data.</text>
</comment>
<dbReference type="EMBL" id="JBJUIK010000012">
    <property type="protein sequence ID" value="KAL3509229.1"/>
    <property type="molecule type" value="Genomic_DNA"/>
</dbReference>
<proteinExistence type="predicted"/>